<keyword evidence="4" id="KW-0479">Metal-binding</keyword>
<dbReference type="InterPro" id="IPR008949">
    <property type="entry name" value="Isoprenoid_synthase_dom_sf"/>
</dbReference>
<dbReference type="InterPro" id="IPR000092">
    <property type="entry name" value="Polyprenyl_synt"/>
</dbReference>
<evidence type="ECO:0000256" key="5">
    <source>
        <dbReference type="ARBA" id="ARBA00022842"/>
    </source>
</evidence>
<comment type="caution">
    <text evidence="7">The sequence shown here is derived from an EMBL/GenBank/DDBJ whole genome shotgun (WGS) entry which is preliminary data.</text>
</comment>
<name>A0A0N8FXH7_9STRE</name>
<evidence type="ECO:0000313" key="8">
    <source>
        <dbReference type="Proteomes" id="UP000049578"/>
    </source>
</evidence>
<evidence type="ECO:0000256" key="2">
    <source>
        <dbReference type="ARBA" id="ARBA00006706"/>
    </source>
</evidence>
<dbReference type="SUPFAM" id="SSF48576">
    <property type="entry name" value="Terpenoid synthases"/>
    <property type="match status" value="1"/>
</dbReference>
<reference evidence="7 8" key="1">
    <citation type="submission" date="2015-08" db="EMBL/GenBank/DDBJ databases">
        <title>Genome sequence of Streptococcus phocae subsp. phocae ATCC 51973T isolated from liver specimen obtained from seal.</title>
        <authorList>
            <person name="Avendano-Herrera R."/>
        </authorList>
    </citation>
    <scope>NUCLEOTIDE SEQUENCE [LARGE SCALE GENOMIC DNA]</scope>
    <source>
        <strain evidence="7 8">ATCC 51973</strain>
    </source>
</reference>
<evidence type="ECO:0000256" key="6">
    <source>
        <dbReference type="RuleBase" id="RU004466"/>
    </source>
</evidence>
<dbReference type="PATRIC" id="fig|119224.3.peg.853"/>
<protein>
    <submittedName>
        <fullName evidence="7">Polyprenyl synthetase</fullName>
    </submittedName>
</protein>
<proteinExistence type="inferred from homology"/>
<evidence type="ECO:0000256" key="1">
    <source>
        <dbReference type="ARBA" id="ARBA00001946"/>
    </source>
</evidence>
<dbReference type="Pfam" id="PF00348">
    <property type="entry name" value="polyprenyl_synt"/>
    <property type="match status" value="1"/>
</dbReference>
<dbReference type="GO" id="GO:0046872">
    <property type="term" value="F:metal ion binding"/>
    <property type="evidence" value="ECO:0007669"/>
    <property type="project" value="UniProtKB-KW"/>
</dbReference>
<comment type="cofactor">
    <cofactor evidence="1">
        <name>Mg(2+)</name>
        <dbReference type="ChEBI" id="CHEBI:18420"/>
    </cofactor>
</comment>
<dbReference type="PANTHER" id="PTHR12001">
    <property type="entry name" value="GERANYLGERANYL PYROPHOSPHATE SYNTHASE"/>
    <property type="match status" value="1"/>
</dbReference>
<dbReference type="EMBL" id="LHQM01000003">
    <property type="protein sequence ID" value="KPJ23163.1"/>
    <property type="molecule type" value="Genomic_DNA"/>
</dbReference>
<gene>
    <name evidence="7" type="ORF">AKK44_00630</name>
</gene>
<evidence type="ECO:0000256" key="3">
    <source>
        <dbReference type="ARBA" id="ARBA00022679"/>
    </source>
</evidence>
<evidence type="ECO:0000256" key="4">
    <source>
        <dbReference type="ARBA" id="ARBA00022723"/>
    </source>
</evidence>
<sequence>MVHAIWKRHDDLDAALLAVKKIMMSELSTIHPDVKQKIIDYINAPGKYLRAGLCLYLAKEVEGHISKGKLYLAASIEVLHLATLIHDDVIDEADLRRTLEPFHKTHTNKIAIYAGDYLLAYAGRLSNKGYRLLEPANTKSMDMMQYQLIERILVGELTQLMNQNNLSMTMKSYLKQIKGKTAFLFGMACQLGAWNPRLSKKELQAARRIGIYLGMAFQLSDDLIDFRSPKKQSGKPRMQDIQNGIYTAPTIIAMQESSEVRTLLGTKQNKQWEQWELDAFYDHLVSLNSFHRTETLLEKYIDKIQHNVHLLPVKNPEPFLAFIKNILIGKTS</sequence>
<dbReference type="GO" id="GO:0008299">
    <property type="term" value="P:isoprenoid biosynthetic process"/>
    <property type="evidence" value="ECO:0007669"/>
    <property type="project" value="InterPro"/>
</dbReference>
<evidence type="ECO:0000313" key="7">
    <source>
        <dbReference type="EMBL" id="KPJ23163.1"/>
    </source>
</evidence>
<dbReference type="SFLD" id="SFLDS00005">
    <property type="entry name" value="Isoprenoid_Synthase_Type_I"/>
    <property type="match status" value="1"/>
</dbReference>
<dbReference type="AlphaFoldDB" id="A0A0N8FXH7"/>
<accession>A0A0N8FXH7</accession>
<dbReference type="InterPro" id="IPR033749">
    <property type="entry name" value="Polyprenyl_synt_CS"/>
</dbReference>
<dbReference type="GO" id="GO:0004659">
    <property type="term" value="F:prenyltransferase activity"/>
    <property type="evidence" value="ECO:0007669"/>
    <property type="project" value="InterPro"/>
</dbReference>
<keyword evidence="8" id="KW-1185">Reference proteome</keyword>
<dbReference type="Proteomes" id="UP000049578">
    <property type="component" value="Unassembled WGS sequence"/>
</dbReference>
<comment type="similarity">
    <text evidence="2 6">Belongs to the FPP/GGPP synthase family.</text>
</comment>
<dbReference type="Gene3D" id="1.10.600.10">
    <property type="entry name" value="Farnesyl Diphosphate Synthase"/>
    <property type="match status" value="1"/>
</dbReference>
<dbReference type="CDD" id="cd00685">
    <property type="entry name" value="Trans_IPPS_HT"/>
    <property type="match status" value="1"/>
</dbReference>
<dbReference type="RefSeq" id="WP_054278071.1">
    <property type="nucleotide sequence ID" value="NZ_LHQM01000003.1"/>
</dbReference>
<organism evidence="7 8">
    <name type="scientific">Streptococcus phocae</name>
    <dbReference type="NCBI Taxonomy" id="119224"/>
    <lineage>
        <taxon>Bacteria</taxon>
        <taxon>Bacillati</taxon>
        <taxon>Bacillota</taxon>
        <taxon>Bacilli</taxon>
        <taxon>Lactobacillales</taxon>
        <taxon>Streptococcaceae</taxon>
        <taxon>Streptococcus</taxon>
    </lineage>
</organism>
<dbReference type="STRING" id="119224.AKK44_00630"/>
<keyword evidence="5" id="KW-0460">Magnesium</keyword>
<dbReference type="PANTHER" id="PTHR12001:SF69">
    <property type="entry name" value="ALL TRANS-POLYPRENYL-DIPHOSPHATE SYNTHASE PDSS1"/>
    <property type="match status" value="1"/>
</dbReference>
<keyword evidence="3 6" id="KW-0808">Transferase</keyword>
<dbReference type="PROSITE" id="PS00444">
    <property type="entry name" value="POLYPRENYL_SYNTHASE_2"/>
    <property type="match status" value="1"/>
</dbReference>